<dbReference type="InterPro" id="IPR001633">
    <property type="entry name" value="EAL_dom"/>
</dbReference>
<dbReference type="SUPFAM" id="SSF141868">
    <property type="entry name" value="EAL domain-like"/>
    <property type="match status" value="1"/>
</dbReference>
<accession>A0A2W4TG68</accession>
<reference evidence="2 3" key="1">
    <citation type="journal article" date="2018" name="Aquat. Microb. Ecol.">
        <title>Gammaproteobacterial methanotrophs dominate.</title>
        <authorList>
            <person name="Rissanen A.J."/>
            <person name="Saarenheimo J."/>
            <person name="Tiirola M."/>
            <person name="Peura S."/>
            <person name="Aalto S.L."/>
            <person name="Karvinen A."/>
            <person name="Nykanen H."/>
        </authorList>
    </citation>
    <scope>NUCLEOTIDE SEQUENCE [LARGE SCALE GENOMIC DNA]</scope>
    <source>
        <strain evidence="2">AMbin10</strain>
    </source>
</reference>
<name>A0A2W4TG68_9GAMM</name>
<sequence>MPLRDLAEYFNQRISEEQGLTEPPLLVRAGQVESRIGGLRLATEFHPIRRANEPSKILGHDATLRAFPPETSQSLAVKVFHQPEAGDIVNLDRLCRTIHMLNYLPVSHENGYLFLHVHPRHVLGVKSDHGAYFEEVIFRCGLVPRRVVISVAVSPLYDRQFVRLQQGLRNYQNRGYSTAIKFDDQANEAFLEGYCIEFLYRITPDFVRLDSGFFSKLRHSEEDGEHRDSLLSVIHRLDTELLVEGIKDESDAQLADRLRPAYVKGDYYERSQQSPFNYSIFNIRELLLGHIILQGTCTQDGLIERPLLLPFVKKKCCT</sequence>
<comment type="caution">
    <text evidence="2">The sequence shown here is derived from an EMBL/GenBank/DDBJ whole genome shotgun (WGS) entry which is preliminary data.</text>
</comment>
<dbReference type="Pfam" id="PF00563">
    <property type="entry name" value="EAL"/>
    <property type="match status" value="1"/>
</dbReference>
<protein>
    <recommendedName>
        <fullName evidence="1">EAL domain-containing protein</fullName>
    </recommendedName>
</protein>
<evidence type="ECO:0000313" key="3">
    <source>
        <dbReference type="Proteomes" id="UP000249396"/>
    </source>
</evidence>
<evidence type="ECO:0000313" key="2">
    <source>
        <dbReference type="EMBL" id="PZN81667.1"/>
    </source>
</evidence>
<dbReference type="EMBL" id="QJPH01000260">
    <property type="protein sequence ID" value="PZN81667.1"/>
    <property type="molecule type" value="Genomic_DNA"/>
</dbReference>
<dbReference type="Proteomes" id="UP000249396">
    <property type="component" value="Unassembled WGS sequence"/>
</dbReference>
<proteinExistence type="predicted"/>
<evidence type="ECO:0000259" key="1">
    <source>
        <dbReference type="PROSITE" id="PS50883"/>
    </source>
</evidence>
<dbReference type="Gene3D" id="3.20.20.450">
    <property type="entry name" value="EAL domain"/>
    <property type="match status" value="1"/>
</dbReference>
<dbReference type="InterPro" id="IPR035919">
    <property type="entry name" value="EAL_sf"/>
</dbReference>
<organism evidence="2 3">
    <name type="scientific">Candidatus Methylumidiphilus alinenensis</name>
    <dbReference type="NCBI Taxonomy" id="2202197"/>
    <lineage>
        <taxon>Bacteria</taxon>
        <taxon>Pseudomonadati</taxon>
        <taxon>Pseudomonadota</taxon>
        <taxon>Gammaproteobacteria</taxon>
        <taxon>Methylococcales</taxon>
        <taxon>Candidatus Methylumidiphilus</taxon>
    </lineage>
</organism>
<dbReference type="PROSITE" id="PS50883">
    <property type="entry name" value="EAL"/>
    <property type="match status" value="1"/>
</dbReference>
<dbReference type="AlphaFoldDB" id="A0A2W4TG68"/>
<gene>
    <name evidence="2" type="ORF">DM484_07985</name>
</gene>
<feature type="domain" description="EAL" evidence="1">
    <location>
        <begin position="25"/>
        <end position="285"/>
    </location>
</feature>